<dbReference type="SUPFAM" id="SSF51445">
    <property type="entry name" value="(Trans)glycosidases"/>
    <property type="match status" value="1"/>
</dbReference>
<name>A0A5M6DMB9_9BACT</name>
<proteinExistence type="predicted"/>
<feature type="compositionally biased region" description="Polar residues" evidence="1">
    <location>
        <begin position="438"/>
        <end position="448"/>
    </location>
</feature>
<dbReference type="Proteomes" id="UP000324479">
    <property type="component" value="Unassembled WGS sequence"/>
</dbReference>
<feature type="chain" id="PRO_5024272413" evidence="2">
    <location>
        <begin position="23"/>
        <end position="468"/>
    </location>
</feature>
<dbReference type="InterPro" id="IPR017853">
    <property type="entry name" value="GH"/>
</dbReference>
<protein>
    <submittedName>
        <fullName evidence="3">Uncharacterized protein</fullName>
    </submittedName>
</protein>
<evidence type="ECO:0000256" key="2">
    <source>
        <dbReference type="SAM" id="SignalP"/>
    </source>
</evidence>
<dbReference type="AlphaFoldDB" id="A0A5M6DMB9"/>
<evidence type="ECO:0000256" key="1">
    <source>
        <dbReference type="SAM" id="MobiDB-lite"/>
    </source>
</evidence>
<gene>
    <name evidence="3" type="ORF">FYK55_02470</name>
</gene>
<reference evidence="3 4" key="1">
    <citation type="submission" date="2019-08" db="EMBL/GenBank/DDBJ databases">
        <authorList>
            <person name="Dhanesh K."/>
            <person name="Kumar G."/>
            <person name="Sasikala C."/>
            <person name="Venkata Ramana C."/>
        </authorList>
    </citation>
    <scope>NUCLEOTIDE SEQUENCE [LARGE SCALE GENOMIC DNA]</scope>
    <source>
        <strain evidence="3 4">JC645</strain>
    </source>
</reference>
<keyword evidence="4" id="KW-1185">Reference proteome</keyword>
<keyword evidence="2" id="KW-0732">Signal</keyword>
<dbReference type="Gene3D" id="3.20.20.80">
    <property type="entry name" value="Glycosidases"/>
    <property type="match status" value="1"/>
</dbReference>
<sequence length="468" mass="54122">MKCFLGSVSVLLQLLIAAVAFGQPSIRPWSDNPWYWSDDGEPVLLLGGSDDDNLFQWPEQPLLAQLDRLADSGGNVIRNTMSDRKDKGFEVYPFRKLEDGKYDLDQWNNEYWVRLERLLRETAKRRIYVQIEIWDRFDYSDNGGDRWQIHPYNPANNVNYTFQESGLAKAYPDHPGTNRQPFFFTTPQQRNNEVLLKYQQRFVNKLLDHTLRYGHVLYCIDNETRADEQWGRYWARFIKQRAQRENQTVFVTEMWDDWNLHADRHKQTFDHPELYDFVDVSQNNHNSGQKHWDNFLFVRDYLSKHPRPINTTKTYGASGNKFGHSDQDGIERFWRHLLAGAASMRFHRPESGLGLSDKAVACIRAARKLESLVPLWSIQPANDLLSDRQANEAYCAADTGRAYAVYFPAGGEVTLDLTDSDNVIQTQWIDIDTGEFGPQQSLPGQQKTPLAPPGKGNWAAVLIAETPE</sequence>
<evidence type="ECO:0000313" key="4">
    <source>
        <dbReference type="Proteomes" id="UP000324479"/>
    </source>
</evidence>
<organism evidence="3 4">
    <name type="scientific">Roseiconus nitratireducens</name>
    <dbReference type="NCBI Taxonomy" id="2605748"/>
    <lineage>
        <taxon>Bacteria</taxon>
        <taxon>Pseudomonadati</taxon>
        <taxon>Planctomycetota</taxon>
        <taxon>Planctomycetia</taxon>
        <taxon>Pirellulales</taxon>
        <taxon>Pirellulaceae</taxon>
        <taxon>Roseiconus</taxon>
    </lineage>
</organism>
<evidence type="ECO:0000313" key="3">
    <source>
        <dbReference type="EMBL" id="KAA5547280.1"/>
    </source>
</evidence>
<dbReference type="RefSeq" id="WP_150074474.1">
    <property type="nucleotide sequence ID" value="NZ_VWOX01000001.1"/>
</dbReference>
<feature type="region of interest" description="Disordered" evidence="1">
    <location>
        <begin position="436"/>
        <end position="456"/>
    </location>
</feature>
<accession>A0A5M6DMB9</accession>
<dbReference type="EMBL" id="VWOX01000001">
    <property type="protein sequence ID" value="KAA5547280.1"/>
    <property type="molecule type" value="Genomic_DNA"/>
</dbReference>
<feature type="signal peptide" evidence="2">
    <location>
        <begin position="1"/>
        <end position="22"/>
    </location>
</feature>
<comment type="caution">
    <text evidence="3">The sequence shown here is derived from an EMBL/GenBank/DDBJ whole genome shotgun (WGS) entry which is preliminary data.</text>
</comment>